<name>A0A0L9VMJ8_PHAAN</name>
<gene>
    <name evidence="2" type="ORF">LR48_Vigan10g217700</name>
</gene>
<organism evidence="2 3">
    <name type="scientific">Phaseolus angularis</name>
    <name type="common">Azuki bean</name>
    <name type="synonym">Vigna angularis</name>
    <dbReference type="NCBI Taxonomy" id="3914"/>
    <lineage>
        <taxon>Eukaryota</taxon>
        <taxon>Viridiplantae</taxon>
        <taxon>Streptophyta</taxon>
        <taxon>Embryophyta</taxon>
        <taxon>Tracheophyta</taxon>
        <taxon>Spermatophyta</taxon>
        <taxon>Magnoliopsida</taxon>
        <taxon>eudicotyledons</taxon>
        <taxon>Gunneridae</taxon>
        <taxon>Pentapetalae</taxon>
        <taxon>rosids</taxon>
        <taxon>fabids</taxon>
        <taxon>Fabales</taxon>
        <taxon>Fabaceae</taxon>
        <taxon>Papilionoideae</taxon>
        <taxon>50 kb inversion clade</taxon>
        <taxon>NPAAA clade</taxon>
        <taxon>indigoferoid/millettioid clade</taxon>
        <taxon>Phaseoleae</taxon>
        <taxon>Vigna</taxon>
    </lineage>
</organism>
<evidence type="ECO:0000256" key="1">
    <source>
        <dbReference type="SAM" id="MobiDB-lite"/>
    </source>
</evidence>
<evidence type="ECO:0000313" key="2">
    <source>
        <dbReference type="EMBL" id="KOM56285.1"/>
    </source>
</evidence>
<dbReference type="Proteomes" id="UP000053144">
    <property type="component" value="Chromosome 10"/>
</dbReference>
<feature type="region of interest" description="Disordered" evidence="1">
    <location>
        <begin position="77"/>
        <end position="115"/>
    </location>
</feature>
<dbReference type="AlphaFoldDB" id="A0A0L9VMJ8"/>
<evidence type="ECO:0000313" key="3">
    <source>
        <dbReference type="Proteomes" id="UP000053144"/>
    </source>
</evidence>
<feature type="compositionally biased region" description="Polar residues" evidence="1">
    <location>
        <begin position="88"/>
        <end position="97"/>
    </location>
</feature>
<proteinExistence type="predicted"/>
<dbReference type="EMBL" id="CM003380">
    <property type="protein sequence ID" value="KOM56285.1"/>
    <property type="molecule type" value="Genomic_DNA"/>
</dbReference>
<protein>
    <submittedName>
        <fullName evidence="2">Uncharacterized protein</fullName>
    </submittedName>
</protein>
<sequence>MVDGEEGDPKRRKEMLPHAPSGLHELQQWWCASKSPSLEFWESFPLQNYLCSAFSGHLTRLEVVQSLERPFKLARATKRGSLERATRSSEQGNSLERTGQLARANRATRSSESTQ</sequence>
<accession>A0A0L9VMJ8</accession>
<reference evidence="3" key="1">
    <citation type="journal article" date="2015" name="Proc. Natl. Acad. Sci. U.S.A.">
        <title>Genome sequencing of adzuki bean (Vigna angularis) provides insight into high starch and low fat accumulation and domestication.</title>
        <authorList>
            <person name="Yang K."/>
            <person name="Tian Z."/>
            <person name="Chen C."/>
            <person name="Luo L."/>
            <person name="Zhao B."/>
            <person name="Wang Z."/>
            <person name="Yu L."/>
            <person name="Li Y."/>
            <person name="Sun Y."/>
            <person name="Li W."/>
            <person name="Chen Y."/>
            <person name="Li Y."/>
            <person name="Zhang Y."/>
            <person name="Ai D."/>
            <person name="Zhao J."/>
            <person name="Shang C."/>
            <person name="Ma Y."/>
            <person name="Wu B."/>
            <person name="Wang M."/>
            <person name="Gao L."/>
            <person name="Sun D."/>
            <person name="Zhang P."/>
            <person name="Guo F."/>
            <person name="Wang W."/>
            <person name="Li Y."/>
            <person name="Wang J."/>
            <person name="Varshney R.K."/>
            <person name="Wang J."/>
            <person name="Ling H.Q."/>
            <person name="Wan P."/>
        </authorList>
    </citation>
    <scope>NUCLEOTIDE SEQUENCE</scope>
    <source>
        <strain evidence="3">cv. Jingnong 6</strain>
    </source>
</reference>
<dbReference type="Gramene" id="KOM56285">
    <property type="protein sequence ID" value="KOM56285"/>
    <property type="gene ID" value="LR48_Vigan10g217700"/>
</dbReference>